<name>A0A7W7ZLZ1_9BACT</name>
<dbReference type="InterPro" id="IPR009057">
    <property type="entry name" value="Homeodomain-like_sf"/>
</dbReference>
<dbReference type="Pfam" id="PF12833">
    <property type="entry name" value="HTH_18"/>
    <property type="match status" value="1"/>
</dbReference>
<keyword evidence="3" id="KW-0804">Transcription</keyword>
<dbReference type="PANTHER" id="PTHR46796">
    <property type="entry name" value="HTH-TYPE TRANSCRIPTIONAL ACTIVATOR RHAS-RELATED"/>
    <property type="match status" value="1"/>
</dbReference>
<dbReference type="Gene3D" id="1.10.10.60">
    <property type="entry name" value="Homeodomain-like"/>
    <property type="match status" value="2"/>
</dbReference>
<evidence type="ECO:0000256" key="2">
    <source>
        <dbReference type="ARBA" id="ARBA00023125"/>
    </source>
</evidence>
<dbReference type="PROSITE" id="PS01124">
    <property type="entry name" value="HTH_ARAC_FAMILY_2"/>
    <property type="match status" value="1"/>
</dbReference>
<dbReference type="Proteomes" id="UP000584867">
    <property type="component" value="Unassembled WGS sequence"/>
</dbReference>
<evidence type="ECO:0000313" key="7">
    <source>
        <dbReference type="Proteomes" id="UP000584867"/>
    </source>
</evidence>
<feature type="domain" description="HTH araC/xylS-type" evidence="5">
    <location>
        <begin position="224"/>
        <end position="322"/>
    </location>
</feature>
<dbReference type="SUPFAM" id="SSF46689">
    <property type="entry name" value="Homeodomain-like"/>
    <property type="match status" value="2"/>
</dbReference>
<proteinExistence type="predicted"/>
<dbReference type="AlphaFoldDB" id="A0A7W7ZLZ1"/>
<accession>A0A7W7ZLZ1</accession>
<dbReference type="GO" id="GO:0003700">
    <property type="term" value="F:DNA-binding transcription factor activity"/>
    <property type="evidence" value="ECO:0007669"/>
    <property type="project" value="InterPro"/>
</dbReference>
<dbReference type="InterPro" id="IPR018060">
    <property type="entry name" value="HTH_AraC"/>
</dbReference>
<dbReference type="PANTHER" id="PTHR46796:SF14">
    <property type="entry name" value="TRANSCRIPTIONAL REGULATORY PROTEIN"/>
    <property type="match status" value="1"/>
</dbReference>
<dbReference type="EMBL" id="JACHIO010000002">
    <property type="protein sequence ID" value="MBB5062142.1"/>
    <property type="molecule type" value="Genomic_DNA"/>
</dbReference>
<evidence type="ECO:0000259" key="5">
    <source>
        <dbReference type="PROSITE" id="PS01124"/>
    </source>
</evidence>
<evidence type="ECO:0000256" key="4">
    <source>
        <dbReference type="SAM" id="MobiDB-lite"/>
    </source>
</evidence>
<gene>
    <name evidence="6" type="ORF">HDF15_000469</name>
</gene>
<protein>
    <submittedName>
        <fullName evidence="6">AraC-like DNA-binding protein</fullName>
    </submittedName>
</protein>
<evidence type="ECO:0000256" key="1">
    <source>
        <dbReference type="ARBA" id="ARBA00023015"/>
    </source>
</evidence>
<keyword evidence="1" id="KW-0805">Transcription regulation</keyword>
<dbReference type="InterPro" id="IPR018062">
    <property type="entry name" value="HTH_AraC-typ_CS"/>
</dbReference>
<feature type="region of interest" description="Disordered" evidence="4">
    <location>
        <begin position="1"/>
        <end position="25"/>
    </location>
</feature>
<dbReference type="SMART" id="SM00342">
    <property type="entry name" value="HTH_ARAC"/>
    <property type="match status" value="1"/>
</dbReference>
<dbReference type="InterPro" id="IPR050204">
    <property type="entry name" value="AraC_XylS_family_regulators"/>
</dbReference>
<reference evidence="6 7" key="1">
    <citation type="submission" date="2020-08" db="EMBL/GenBank/DDBJ databases">
        <title>Genomic Encyclopedia of Type Strains, Phase IV (KMG-V): Genome sequencing to study the core and pangenomes of soil and plant-associated prokaryotes.</title>
        <authorList>
            <person name="Whitman W."/>
        </authorList>
    </citation>
    <scope>NUCLEOTIDE SEQUENCE [LARGE SCALE GENOMIC DNA]</scope>
    <source>
        <strain evidence="6 7">X5P3</strain>
    </source>
</reference>
<keyword evidence="2 6" id="KW-0238">DNA-binding</keyword>
<evidence type="ECO:0000256" key="3">
    <source>
        <dbReference type="ARBA" id="ARBA00023163"/>
    </source>
</evidence>
<organism evidence="6 7">
    <name type="scientific">Granulicella mallensis</name>
    <dbReference type="NCBI Taxonomy" id="940614"/>
    <lineage>
        <taxon>Bacteria</taxon>
        <taxon>Pseudomonadati</taxon>
        <taxon>Acidobacteriota</taxon>
        <taxon>Terriglobia</taxon>
        <taxon>Terriglobales</taxon>
        <taxon>Acidobacteriaceae</taxon>
        <taxon>Granulicella</taxon>
    </lineage>
</organism>
<sequence length="324" mass="35977">MQQPLLTQLDQSKERMSGGEPHLTRPPLIRSEVGWFTPPLLESESSGMASQVILSRWVLPELASPIEFSSSGADGAHMLLCSRKPARGEWQFGGKPFYSGSASADSLWIKEPFQEARAIYYEGFTSFRVYLPQALLAECYEAAYGRPPNAELVLSKTKRVDCPTLKHLVRMLVDVDDNGGPAGPLFIDGISLAIASRLLALDSKRAQLNCSGKEPSALLRWRLNRSIEYIEANLLKPIYLVELSNAVGLSRMHFAAQFRAATGYTPNRYILGRKIAHAQTLLRNPSMSVVNVALALGFSTQAHFTFVFKSIVGYPPAYWRKHFS</sequence>
<feature type="compositionally biased region" description="Polar residues" evidence="4">
    <location>
        <begin position="1"/>
        <end position="10"/>
    </location>
</feature>
<comment type="caution">
    <text evidence="6">The sequence shown here is derived from an EMBL/GenBank/DDBJ whole genome shotgun (WGS) entry which is preliminary data.</text>
</comment>
<dbReference type="GO" id="GO:0043565">
    <property type="term" value="F:sequence-specific DNA binding"/>
    <property type="evidence" value="ECO:0007669"/>
    <property type="project" value="InterPro"/>
</dbReference>
<dbReference type="PROSITE" id="PS00041">
    <property type="entry name" value="HTH_ARAC_FAMILY_1"/>
    <property type="match status" value="1"/>
</dbReference>
<evidence type="ECO:0000313" key="6">
    <source>
        <dbReference type="EMBL" id="MBB5062142.1"/>
    </source>
</evidence>